<keyword evidence="3" id="KW-1185">Reference proteome</keyword>
<protein>
    <submittedName>
        <fullName evidence="2">EH_Signature domain-containing protein</fullName>
    </submittedName>
</protein>
<dbReference type="Pfam" id="PF15611">
    <property type="entry name" value="EH_Signature"/>
    <property type="match status" value="1"/>
</dbReference>
<dbReference type="Proteomes" id="UP000242869">
    <property type="component" value="Unassembled WGS sequence"/>
</dbReference>
<evidence type="ECO:0000313" key="3">
    <source>
        <dbReference type="Proteomes" id="UP000242869"/>
    </source>
</evidence>
<evidence type="ECO:0000259" key="1">
    <source>
        <dbReference type="Pfam" id="PF15611"/>
    </source>
</evidence>
<feature type="domain" description="Zorya protein ZorC EH" evidence="1">
    <location>
        <begin position="37"/>
        <end position="425"/>
    </location>
</feature>
<dbReference type="EMBL" id="FOVE01000007">
    <property type="protein sequence ID" value="SFN32861.1"/>
    <property type="molecule type" value="Genomic_DNA"/>
</dbReference>
<name>A0A1I4Y451_9NEIS</name>
<proteinExistence type="predicted"/>
<dbReference type="STRING" id="83765.SAMN05660284_01209"/>
<dbReference type="InterPro" id="IPR028943">
    <property type="entry name" value="ZorC_EH_Signature_dom"/>
</dbReference>
<sequence>MPAVTPPPSLESLLESALRKFPSDERGSTLPLPKPARLSEQATQVAKLFSGAAVETPPPSQARRNALVRLRRDEPLTRKEWSLVCWGLSDKGDDAAPPLKDDALFSRTLDYLNQNAKPFTLPRKTWFGLLNSYFSYAHPAPETTPNWVLLRAFLSQSLPELLLAQKRPREWIQLLEEHAELLTENAGKELGKTIFDGDHQTAETLRSTLLIPESSWLWKKVIRQQLELLSSASDAVFIGHIESMIQLATLHVDFTDEILVVLLTRYAASAHRRQAHSQLLNFSLKHWRSPQTRTAHRWKQVGDEVRKMVLGWFARADLELFFRLLQGNGSVDQSRLDYWLRFVDQMIYTRIVMGSEAFNKRDPDFVEFIRHNKERCSHLSSGPSSNNVFIMQIGGYYFVEFSEPGNDCYLYSADKLPFDPEMPELSIVDLKRRLFALDWISHEDNWQTRTDAKLAALGIFPTEKKCLCAHAKEV</sequence>
<accession>A0A1I4Y451</accession>
<organism evidence="2 3">
    <name type="scientific">Formivibrio citricus</name>
    <dbReference type="NCBI Taxonomy" id="83765"/>
    <lineage>
        <taxon>Bacteria</taxon>
        <taxon>Pseudomonadati</taxon>
        <taxon>Pseudomonadota</taxon>
        <taxon>Betaproteobacteria</taxon>
        <taxon>Neisseriales</taxon>
        <taxon>Chitinibacteraceae</taxon>
        <taxon>Formivibrio</taxon>
    </lineage>
</organism>
<evidence type="ECO:0000313" key="2">
    <source>
        <dbReference type="EMBL" id="SFN32861.1"/>
    </source>
</evidence>
<dbReference type="RefSeq" id="WP_091192732.1">
    <property type="nucleotide sequence ID" value="NZ_FOVE01000007.1"/>
</dbReference>
<dbReference type="AlphaFoldDB" id="A0A1I4Y451"/>
<reference evidence="3" key="1">
    <citation type="submission" date="2016-10" db="EMBL/GenBank/DDBJ databases">
        <authorList>
            <person name="Varghese N."/>
            <person name="Submissions S."/>
        </authorList>
    </citation>
    <scope>NUCLEOTIDE SEQUENCE [LARGE SCALE GENOMIC DNA]</scope>
    <source>
        <strain evidence="3">DSM 6150</strain>
    </source>
</reference>
<gene>
    <name evidence="2" type="ORF">SAMN05660284_01209</name>
</gene>
<dbReference type="OrthoDB" id="9046380at2"/>